<dbReference type="InterPro" id="IPR022742">
    <property type="entry name" value="Hydrolase_4"/>
</dbReference>
<dbReference type="PANTHER" id="PTHR12277">
    <property type="entry name" value="ALPHA/BETA HYDROLASE DOMAIN-CONTAINING PROTEIN"/>
    <property type="match status" value="1"/>
</dbReference>
<evidence type="ECO:0000259" key="2">
    <source>
        <dbReference type="Pfam" id="PF12146"/>
    </source>
</evidence>
<dbReference type="GeneID" id="77287248"/>
<sequence length="274" mass="30718">MINRQTLIKRFIIGDFSVKRMIRFLIILYLAVGVWAYFYSEGLIFIPQPSSYQLTPEFLTLKTEPGVNITALYLPNPKAKYTILYSHGNAEDLGDIRIVLELLRQMGFAVFSYDYPGYGISTGKPSEQGAYQAIDAAYDYLTQQLKISPNQIIVYGRSVGGGPSVDLASRKPVAGLILESTFISTFRVKIDLPLYPFDKFANLSKIPLVKAPVLVIHGTVDQVIPFSHGQRLFAAVNTPKLSFWVTGADHNDVIEVAGDRYEQILKEFIQIIKN</sequence>
<name>A0A1J1JKD3_PLAAG</name>
<feature type="domain" description="Serine aminopeptidase S33" evidence="2">
    <location>
        <begin position="78"/>
        <end position="184"/>
    </location>
</feature>
<keyword evidence="1" id="KW-1133">Transmembrane helix</keyword>
<evidence type="ECO:0000256" key="1">
    <source>
        <dbReference type="SAM" id="Phobius"/>
    </source>
</evidence>
<dbReference type="Pfam" id="PF12146">
    <property type="entry name" value="Hydrolase_4"/>
    <property type="match status" value="1"/>
</dbReference>
<reference evidence="3" key="1">
    <citation type="submission" date="2015-09" db="EMBL/GenBank/DDBJ databases">
        <authorList>
            <person name="Jackson K.R."/>
            <person name="Lunt B.L."/>
            <person name="Fisher J.N.B."/>
            <person name="Gardner A.V."/>
            <person name="Bailey M.E."/>
            <person name="Deus L.M."/>
            <person name="Earl A.S."/>
            <person name="Gibby P.D."/>
            <person name="Hartmann K.A."/>
            <person name="Liu J.E."/>
            <person name="Manci A.M."/>
            <person name="Nielsen D.A."/>
            <person name="Solomon M.B."/>
            <person name="Breakwell D.P."/>
            <person name="Burnett S.H."/>
            <person name="Grose J.H."/>
        </authorList>
    </citation>
    <scope>NUCLEOTIDE SEQUENCE</scope>
    <source>
        <strain evidence="3">7805</strain>
    </source>
</reference>
<dbReference type="PANTHER" id="PTHR12277:SF81">
    <property type="entry name" value="PROTEIN ABHD13"/>
    <property type="match status" value="1"/>
</dbReference>
<accession>A0A1J1JKD3</accession>
<organism evidence="3">
    <name type="scientific">Planktothrix agardhii</name>
    <name type="common">Oscillatoria agardhii</name>
    <dbReference type="NCBI Taxonomy" id="1160"/>
    <lineage>
        <taxon>Bacteria</taxon>
        <taxon>Bacillati</taxon>
        <taxon>Cyanobacteriota</taxon>
        <taxon>Cyanophyceae</taxon>
        <taxon>Oscillatoriophycideae</taxon>
        <taxon>Oscillatoriales</taxon>
        <taxon>Microcoleaceae</taxon>
        <taxon>Planktothrix</taxon>
    </lineage>
</organism>
<dbReference type="AlphaFoldDB" id="A0A1J1JKD3"/>
<dbReference type="SUPFAM" id="SSF53474">
    <property type="entry name" value="alpha/beta-Hydrolases"/>
    <property type="match status" value="1"/>
</dbReference>
<dbReference type="InterPro" id="IPR029058">
    <property type="entry name" value="AB_hydrolase_fold"/>
</dbReference>
<proteinExistence type="predicted"/>
<keyword evidence="1" id="KW-0812">Transmembrane</keyword>
<evidence type="ECO:0000313" key="3">
    <source>
        <dbReference type="EMBL" id="CUM61193.1"/>
    </source>
</evidence>
<feature type="transmembrane region" description="Helical" evidence="1">
    <location>
        <begin position="21"/>
        <end position="39"/>
    </location>
</feature>
<dbReference type="Gene3D" id="3.40.50.1820">
    <property type="entry name" value="alpha/beta hydrolase"/>
    <property type="match status" value="1"/>
</dbReference>
<protein>
    <recommendedName>
        <fullName evidence="2">Serine aminopeptidase S33 domain-containing protein</fullName>
    </recommendedName>
</protein>
<dbReference type="EMBL" id="LO018304">
    <property type="protein sequence ID" value="CUM61193.1"/>
    <property type="molecule type" value="Genomic_DNA"/>
</dbReference>
<gene>
    <name evidence="3" type="ORF">PLAM_3227</name>
</gene>
<dbReference type="RefSeq" id="WP_235751144.1">
    <property type="nucleotide sequence ID" value="NZ_JBIIEP010000005.1"/>
</dbReference>
<keyword evidence="1" id="KW-0472">Membrane</keyword>